<organism evidence="1 2">
    <name type="scientific">Aquimarina litoralis</name>
    <dbReference type="NCBI Taxonomy" id="584605"/>
    <lineage>
        <taxon>Bacteria</taxon>
        <taxon>Pseudomonadati</taxon>
        <taxon>Bacteroidota</taxon>
        <taxon>Flavobacteriia</taxon>
        <taxon>Flavobacteriales</taxon>
        <taxon>Flavobacteriaceae</taxon>
        <taxon>Aquimarina</taxon>
    </lineage>
</organism>
<sequence>MDKKPITLSLNYQTFGLEWNDNNSITTLLLNDKTHRQVLEWIDSMASKSNLSKSYTYDLHYELPYLITDEYIFKLEDVDTLQQLKEQRILANSVLEEFLKVNKLVSEIRIWPHHFDTGAFAPIEDSSGISIGLGMAIPDTMIDDYYFYISGYHGHDGVDTSGFKELSIGTWKNDGFKGAVLPITGIDEKQGVNFLNEVLTAYKS</sequence>
<evidence type="ECO:0000313" key="2">
    <source>
        <dbReference type="Proteomes" id="UP001501758"/>
    </source>
</evidence>
<gene>
    <name evidence="1" type="ORF">GCM10009430_42120</name>
</gene>
<dbReference type="Proteomes" id="UP001501758">
    <property type="component" value="Unassembled WGS sequence"/>
</dbReference>
<accession>A0ABP3UEP6</accession>
<keyword evidence="2" id="KW-1185">Reference proteome</keyword>
<dbReference type="RefSeq" id="WP_343914225.1">
    <property type="nucleotide sequence ID" value="NZ_BAAAGE010000005.1"/>
</dbReference>
<evidence type="ECO:0000313" key="1">
    <source>
        <dbReference type="EMBL" id="GAA0730693.1"/>
    </source>
</evidence>
<proteinExistence type="predicted"/>
<dbReference type="EMBL" id="BAAAGE010000005">
    <property type="protein sequence ID" value="GAA0730693.1"/>
    <property type="molecule type" value="Genomic_DNA"/>
</dbReference>
<reference evidence="2" key="1">
    <citation type="journal article" date="2019" name="Int. J. Syst. Evol. Microbiol.">
        <title>The Global Catalogue of Microorganisms (GCM) 10K type strain sequencing project: providing services to taxonomists for standard genome sequencing and annotation.</title>
        <authorList>
            <consortium name="The Broad Institute Genomics Platform"/>
            <consortium name="The Broad Institute Genome Sequencing Center for Infectious Disease"/>
            <person name="Wu L."/>
            <person name="Ma J."/>
        </authorList>
    </citation>
    <scope>NUCLEOTIDE SEQUENCE [LARGE SCALE GENOMIC DNA]</scope>
    <source>
        <strain evidence="2">JCM 15974</strain>
    </source>
</reference>
<protein>
    <submittedName>
        <fullName evidence="1">Uncharacterized protein</fullName>
    </submittedName>
</protein>
<comment type="caution">
    <text evidence="1">The sequence shown here is derived from an EMBL/GenBank/DDBJ whole genome shotgun (WGS) entry which is preliminary data.</text>
</comment>
<name>A0ABP3UEP6_9FLAO</name>